<proteinExistence type="inferred from homology"/>
<dbReference type="Pfam" id="PF10079">
    <property type="entry name" value="Rossmann-like_BshC"/>
    <property type="match status" value="1"/>
</dbReference>
<sequence>MKLNQVSLEDTECFAPIFIDYINQKEALKPFYQTFPKLENFDDLIKNRQLSGAHRATLVDVLTEQYGPLEHTEAVEYNIHSLSSANTYTVTTGHQLNIFTGPLYFIYKIVTVINACKSLKAKYPDAHFVPVYWMASEDHDFAEISHFNLFGKKYQWENDQTGPVGRMKPYSLNRLIDQLPEPVPLFEQAYLDHSTLADAVRYYVNELFGDQGLVVVDADHKKLKSLFAPIIEQELFESKSNELVAKASAELETAGYKNQAFSREINFFYMEDGLRERIVKEGDTFKVLNTEKTFSADEMRALIKASPEVFSPNVIMRPVYQEVILPNLAYAGGPSEIAYWLQLKGIFDHYQIAFPALMPRVFGLVVNKSLEKKVKKLKLSDRDLFRSTHKLKEAYLKQHGENGFGLESERAELAKVFEKIKNKAEEIDGSLTGFIGAEGAKSFKSLENIAKRLKKAEEQNNDTAMSQIDTIKEKLFPNDGLQERHDNFLTFQLNHPEFIAELLDKFDAFDFRFHILHDE</sequence>
<evidence type="ECO:0000259" key="3">
    <source>
        <dbReference type="Pfam" id="PF10079"/>
    </source>
</evidence>
<reference evidence="5 6" key="1">
    <citation type="submission" date="2018-07" db="EMBL/GenBank/DDBJ databases">
        <title>Genomic Encyclopedia of Type Strains, Phase IV (KMG-IV): sequencing the most valuable type-strain genomes for metagenomic binning, comparative biology and taxonomic classification.</title>
        <authorList>
            <person name="Goeker M."/>
        </authorList>
    </citation>
    <scope>NUCLEOTIDE SEQUENCE [LARGE SCALE GENOMIC DNA]</scope>
    <source>
        <strain evidence="5 6">DSM 4134</strain>
    </source>
</reference>
<protein>
    <recommendedName>
        <fullName evidence="2">Putative cysteine ligase BshC</fullName>
        <ecNumber evidence="2">6.-.-.-</ecNumber>
    </recommendedName>
</protein>
<comment type="similarity">
    <text evidence="2">Belongs to the BshC family.</text>
</comment>
<comment type="caution">
    <text evidence="5">The sequence shown here is derived from an EMBL/GenBank/DDBJ whole genome shotgun (WGS) entry which is preliminary data.</text>
</comment>
<dbReference type="Pfam" id="PF24850">
    <property type="entry name" value="CC_BshC"/>
    <property type="match status" value="1"/>
</dbReference>
<dbReference type="AlphaFoldDB" id="A0A3D9L4E5"/>
<feature type="domain" description="Bacillithiol biosynthesis BshC C-terminal coiled-coil" evidence="4">
    <location>
        <begin position="364"/>
        <end position="517"/>
    </location>
</feature>
<keyword evidence="6" id="KW-1185">Reference proteome</keyword>
<keyword evidence="1 2" id="KW-0436">Ligase</keyword>
<evidence type="ECO:0000313" key="5">
    <source>
        <dbReference type="EMBL" id="RED98876.1"/>
    </source>
</evidence>
<dbReference type="HAMAP" id="MF_01867">
    <property type="entry name" value="BshC"/>
    <property type="match status" value="1"/>
</dbReference>
<organism evidence="5 6">
    <name type="scientific">Marinoscillum furvescens DSM 4134</name>
    <dbReference type="NCBI Taxonomy" id="1122208"/>
    <lineage>
        <taxon>Bacteria</taxon>
        <taxon>Pseudomonadati</taxon>
        <taxon>Bacteroidota</taxon>
        <taxon>Cytophagia</taxon>
        <taxon>Cytophagales</taxon>
        <taxon>Reichenbachiellaceae</taxon>
        <taxon>Marinoscillum</taxon>
    </lineage>
</organism>
<dbReference type="InterPro" id="IPR055398">
    <property type="entry name" value="Rossmann-like_BshC"/>
</dbReference>
<evidence type="ECO:0000313" key="6">
    <source>
        <dbReference type="Proteomes" id="UP000256779"/>
    </source>
</evidence>
<dbReference type="EMBL" id="QREG01000009">
    <property type="protein sequence ID" value="RED98876.1"/>
    <property type="molecule type" value="Genomic_DNA"/>
</dbReference>
<dbReference type="PIRSF" id="PIRSF012535">
    <property type="entry name" value="UCP012535"/>
    <property type="match status" value="1"/>
</dbReference>
<feature type="coiled-coil region" evidence="2">
    <location>
        <begin position="406"/>
        <end position="474"/>
    </location>
</feature>
<evidence type="ECO:0000259" key="4">
    <source>
        <dbReference type="Pfam" id="PF24850"/>
    </source>
</evidence>
<dbReference type="OrthoDB" id="9765151at2"/>
<evidence type="ECO:0000256" key="2">
    <source>
        <dbReference type="HAMAP-Rule" id="MF_01867"/>
    </source>
</evidence>
<keyword evidence="2" id="KW-0175">Coiled coil</keyword>
<dbReference type="EC" id="6.-.-.-" evidence="2"/>
<dbReference type="Proteomes" id="UP000256779">
    <property type="component" value="Unassembled WGS sequence"/>
</dbReference>
<accession>A0A3D9L4E5</accession>
<dbReference type="InterPro" id="IPR011199">
    <property type="entry name" value="Bacillithiol_biosynth_BshC"/>
</dbReference>
<dbReference type="InterPro" id="IPR055399">
    <property type="entry name" value="CC_BshC"/>
</dbReference>
<gene>
    <name evidence="2" type="primary">bshC</name>
    <name evidence="5" type="ORF">C7460_10968</name>
</gene>
<name>A0A3D9L4E5_MARFU</name>
<evidence type="ECO:0000256" key="1">
    <source>
        <dbReference type="ARBA" id="ARBA00022598"/>
    </source>
</evidence>
<feature type="domain" description="Bacillithiol biosynthesis BshC N-terminal Rossmann-like" evidence="3">
    <location>
        <begin position="1"/>
        <end position="360"/>
    </location>
</feature>
<dbReference type="RefSeq" id="WP_115868181.1">
    <property type="nucleotide sequence ID" value="NZ_QREG01000009.1"/>
</dbReference>
<dbReference type="NCBIfam" id="TIGR03998">
    <property type="entry name" value="thiol_BshC"/>
    <property type="match status" value="1"/>
</dbReference>
<dbReference type="GO" id="GO:0016874">
    <property type="term" value="F:ligase activity"/>
    <property type="evidence" value="ECO:0007669"/>
    <property type="project" value="UniProtKB-UniRule"/>
</dbReference>